<dbReference type="EMBL" id="CAANCB010000005">
    <property type="protein sequence ID" value="VKB63462.1"/>
    <property type="molecule type" value="Genomic_DNA"/>
</dbReference>
<dbReference type="GO" id="GO:0006529">
    <property type="term" value="P:asparagine biosynthetic process"/>
    <property type="evidence" value="ECO:0007669"/>
    <property type="project" value="UniProtKB-KW"/>
</dbReference>
<dbReference type="Gene3D" id="3.60.20.10">
    <property type="entry name" value="Glutamine Phosphoribosylpyrophosphate, subunit 1, domain 1"/>
    <property type="match status" value="1"/>
</dbReference>
<dbReference type="Proteomes" id="UP000298847">
    <property type="component" value="Unassembled WGS sequence"/>
</dbReference>
<proteinExistence type="predicted"/>
<evidence type="ECO:0000313" key="13">
    <source>
        <dbReference type="Proteomes" id="UP000358702"/>
    </source>
</evidence>
<comment type="catalytic activity">
    <reaction evidence="4">
        <text>L-aspartate + L-glutamine + ATP + H2O = L-asparagine + L-glutamate + AMP + diphosphate + H(+)</text>
        <dbReference type="Rhea" id="RHEA:12228"/>
        <dbReference type="ChEBI" id="CHEBI:15377"/>
        <dbReference type="ChEBI" id="CHEBI:15378"/>
        <dbReference type="ChEBI" id="CHEBI:29985"/>
        <dbReference type="ChEBI" id="CHEBI:29991"/>
        <dbReference type="ChEBI" id="CHEBI:30616"/>
        <dbReference type="ChEBI" id="CHEBI:33019"/>
        <dbReference type="ChEBI" id="CHEBI:58048"/>
        <dbReference type="ChEBI" id="CHEBI:58359"/>
        <dbReference type="ChEBI" id="CHEBI:456215"/>
        <dbReference type="EC" id="6.3.5.4"/>
    </reaction>
</comment>
<accession>A0A0T7TRV4</accession>
<evidence type="ECO:0000313" key="9">
    <source>
        <dbReference type="EMBL" id="VQC95950.1"/>
    </source>
</evidence>
<sequence length="512" mass="59913">MENTLLNITGSFDMETRNLISYSLTDIFETDKIRIELLGEIYYKNIKLELHEFAGLYKIYGISLIKNITGMFLIIIFDTKTKELKIFQDITTSYFNLYYTVYGGVFYYSTSLKKVMKLSHVPVTLNNKKIQEFMRNGFILDSNTLVTEINKLEYFSYISVNNTLRICGIDYNDSNNFTKEQVLKNWDSMLRESILRVYSEAGEANITLSSGFDSNYILYTLANYTNSSINAFCIGGEKGINEIPEVTKIAKFYGINLLVDTVMSQDLEYFPDIVWRLEGSLFECGVILQYYLGRLLFQKGNTSILCGESADEIMTFKYHSVNYNQFCNDKQKSVYFSYSDYPFYVTNSIVLKKNSLLLHSFGIHPRYPYKMSEIVEMSKKISDLNDKKEFHKKNCELRFQDSVLDNINSVPGTTHLFSCLNIQTLVKIILYIFRYNSCMKIFNFRDKELIFFNKIVNGLIQNIEENLEDDIERILKYLYICLFNEIFIIKNKVNFFDDVEFNQTLSEFLDKL</sequence>
<reference evidence="6 10" key="1">
    <citation type="submission" date="2015-03" db="EMBL/GenBank/DDBJ databases">
        <authorList>
            <consortium name="Pathogen Informatics"/>
            <person name="Murphy D."/>
        </authorList>
    </citation>
    <scope>NUCLEOTIDE SEQUENCE [LARGE SCALE GENOMIC DNA]</scope>
    <source>
        <strain evidence="6">SMRU51</strain>
        <strain evidence="10">type strain: N</strain>
    </source>
</reference>
<organism evidence="7 13">
    <name type="scientific">Streptococcus pneumoniae</name>
    <dbReference type="NCBI Taxonomy" id="1313"/>
    <lineage>
        <taxon>Bacteria</taxon>
        <taxon>Bacillati</taxon>
        <taxon>Bacillota</taxon>
        <taxon>Bacilli</taxon>
        <taxon>Lactobacillales</taxon>
        <taxon>Streptococcaceae</taxon>
        <taxon>Streptococcus</taxon>
    </lineage>
</organism>
<reference evidence="11 12" key="2">
    <citation type="submission" date="2019-04" db="EMBL/GenBank/DDBJ databases">
        <authorList>
            <consortium name="Pathogen Informatics"/>
        </authorList>
    </citation>
    <scope>NUCLEOTIDE SEQUENCE [LARGE SCALE GENOMIC DNA]</scope>
    <source>
        <strain evidence="7 13">GPSC21</strain>
        <strain evidence="9 11">GPSC22</strain>
        <strain evidence="8 12">GPSC54</strain>
    </source>
</reference>
<dbReference type="GO" id="GO:0004066">
    <property type="term" value="F:asparagine synthase (glutamine-hydrolyzing) activity"/>
    <property type="evidence" value="ECO:0007669"/>
    <property type="project" value="UniProtKB-EC"/>
</dbReference>
<protein>
    <recommendedName>
        <fullName evidence="2">asparagine synthase (glutamine-hydrolyzing)</fullName>
        <ecNumber evidence="2">6.3.5.4</ecNumber>
    </recommendedName>
</protein>
<evidence type="ECO:0000259" key="5">
    <source>
        <dbReference type="Pfam" id="PF00733"/>
    </source>
</evidence>
<dbReference type="InterPro" id="IPR029055">
    <property type="entry name" value="Ntn_hydrolases_N"/>
</dbReference>
<dbReference type="InterPro" id="IPR001962">
    <property type="entry name" value="Asn_synthase"/>
</dbReference>
<evidence type="ECO:0000313" key="11">
    <source>
        <dbReference type="Proteomes" id="UP000298847"/>
    </source>
</evidence>
<dbReference type="PANTHER" id="PTHR43284:SF1">
    <property type="entry name" value="ASPARAGINE SYNTHETASE"/>
    <property type="match status" value="1"/>
</dbReference>
<dbReference type="InterPro" id="IPR051786">
    <property type="entry name" value="ASN_synthetase/amidase"/>
</dbReference>
<dbReference type="EMBL" id="CFFA01000001">
    <property type="protein sequence ID" value="CEX61723.1"/>
    <property type="molecule type" value="Genomic_DNA"/>
</dbReference>
<dbReference type="Proteomes" id="UP000358702">
    <property type="component" value="Unassembled WGS sequence"/>
</dbReference>
<feature type="domain" description="Asparagine synthetase" evidence="5">
    <location>
        <begin position="188"/>
        <end position="314"/>
    </location>
</feature>
<evidence type="ECO:0000256" key="4">
    <source>
        <dbReference type="ARBA" id="ARBA00048741"/>
    </source>
</evidence>
<keyword evidence="3" id="KW-0028">Amino-acid biosynthesis</keyword>
<dbReference type="SUPFAM" id="SSF56235">
    <property type="entry name" value="N-terminal nucleophile aminohydrolases (Ntn hydrolases)"/>
    <property type="match status" value="1"/>
</dbReference>
<comment type="caution">
    <text evidence="7">The sequence shown here is derived from an EMBL/GenBank/DDBJ whole genome shotgun (WGS) entry which is preliminary data.</text>
</comment>
<keyword evidence="3" id="KW-0061">Asparagine biosynthesis</keyword>
<comment type="pathway">
    <text evidence="1">Amino-acid biosynthesis; L-asparagine biosynthesis; L-asparagine from L-aspartate (L-Gln route): step 1/1.</text>
</comment>
<evidence type="ECO:0000313" key="7">
    <source>
        <dbReference type="EMBL" id="VKB63462.1"/>
    </source>
</evidence>
<keyword evidence="7" id="KW-0436">Ligase</keyword>
<dbReference type="Proteomes" id="UP000310822">
    <property type="component" value="Unassembled WGS sequence"/>
</dbReference>
<dbReference type="EC" id="6.3.5.4" evidence="2"/>
<gene>
    <name evidence="7" type="primary">asnB</name>
    <name evidence="6" type="ORF">ERS019209_00178</name>
    <name evidence="8" type="ORF">SAMEA2783718_00664</name>
    <name evidence="7" type="ORF">SAMEA3353631_01227</name>
    <name evidence="9" type="ORF">SAMEA3354366_00760</name>
</gene>
<dbReference type="InterPro" id="IPR014729">
    <property type="entry name" value="Rossmann-like_a/b/a_fold"/>
</dbReference>
<evidence type="ECO:0000256" key="3">
    <source>
        <dbReference type="ARBA" id="ARBA00022888"/>
    </source>
</evidence>
<evidence type="ECO:0000256" key="2">
    <source>
        <dbReference type="ARBA" id="ARBA00012737"/>
    </source>
</evidence>
<evidence type="ECO:0000313" key="10">
    <source>
        <dbReference type="Proteomes" id="UP000048507"/>
    </source>
</evidence>
<evidence type="ECO:0000256" key="1">
    <source>
        <dbReference type="ARBA" id="ARBA00005187"/>
    </source>
</evidence>
<dbReference type="Proteomes" id="UP000048507">
    <property type="component" value="Unassembled WGS sequence"/>
</dbReference>
<evidence type="ECO:0000313" key="6">
    <source>
        <dbReference type="EMBL" id="CEX61723.1"/>
    </source>
</evidence>
<dbReference type="Pfam" id="PF00733">
    <property type="entry name" value="Asn_synthase"/>
    <property type="match status" value="1"/>
</dbReference>
<dbReference type="RefSeq" id="WP_012386605.1">
    <property type="nucleotide sequence ID" value="NZ_AP017971.1"/>
</dbReference>
<evidence type="ECO:0000313" key="8">
    <source>
        <dbReference type="EMBL" id="VNB42893.1"/>
    </source>
</evidence>
<dbReference type="SUPFAM" id="SSF52402">
    <property type="entry name" value="Adenine nucleotide alpha hydrolases-like"/>
    <property type="match status" value="1"/>
</dbReference>
<dbReference type="EMBL" id="CAAXWD010000001">
    <property type="protein sequence ID" value="VQC95950.1"/>
    <property type="molecule type" value="Genomic_DNA"/>
</dbReference>
<dbReference type="EMBL" id="CAASIK010000003">
    <property type="protein sequence ID" value="VNB42893.1"/>
    <property type="molecule type" value="Genomic_DNA"/>
</dbReference>
<dbReference type="AlphaFoldDB" id="A0A0T7TRV4"/>
<evidence type="ECO:0000313" key="12">
    <source>
        <dbReference type="Proteomes" id="UP000310822"/>
    </source>
</evidence>
<dbReference type="Gene3D" id="3.40.50.620">
    <property type="entry name" value="HUPs"/>
    <property type="match status" value="1"/>
</dbReference>
<dbReference type="PANTHER" id="PTHR43284">
    <property type="entry name" value="ASPARAGINE SYNTHETASE (GLUTAMINE-HYDROLYZING)"/>
    <property type="match status" value="1"/>
</dbReference>
<name>A0A0T7TRV4_STREE</name>